<dbReference type="CDD" id="cd01400">
    <property type="entry name" value="6PGL"/>
    <property type="match status" value="1"/>
</dbReference>
<evidence type="ECO:0000256" key="3">
    <source>
        <dbReference type="ARBA" id="ARBA00004961"/>
    </source>
</evidence>
<comment type="function">
    <text evidence="2 7">Hydrolysis of 6-phosphogluconolactone to 6-phosphogluconate.</text>
</comment>
<dbReference type="InterPro" id="IPR037171">
    <property type="entry name" value="NagB/RpiA_transferase-like"/>
</dbReference>
<keyword evidence="10" id="KW-1185">Reference proteome</keyword>
<dbReference type="PANTHER" id="PTHR11054:SF0">
    <property type="entry name" value="6-PHOSPHOGLUCONOLACTONASE"/>
    <property type="match status" value="1"/>
</dbReference>
<dbReference type="EMBL" id="JADCSA010000005">
    <property type="protein sequence ID" value="MBE7324373.1"/>
    <property type="molecule type" value="Genomic_DNA"/>
</dbReference>
<evidence type="ECO:0000256" key="5">
    <source>
        <dbReference type="ARBA" id="ARBA00013198"/>
    </source>
</evidence>
<evidence type="ECO:0000313" key="9">
    <source>
        <dbReference type="EMBL" id="MBE7324373.1"/>
    </source>
</evidence>
<dbReference type="Gene3D" id="3.40.50.1360">
    <property type="match status" value="1"/>
</dbReference>
<dbReference type="GO" id="GO:0017057">
    <property type="term" value="F:6-phosphogluconolactonase activity"/>
    <property type="evidence" value="ECO:0007669"/>
    <property type="project" value="UniProtKB-EC"/>
</dbReference>
<dbReference type="NCBIfam" id="TIGR01198">
    <property type="entry name" value="pgl"/>
    <property type="match status" value="1"/>
</dbReference>
<protein>
    <recommendedName>
        <fullName evidence="6 7">6-phosphogluconolactonase</fullName>
        <shortName evidence="7">6PGL</shortName>
        <ecNumber evidence="5 7">3.1.1.31</ecNumber>
    </recommendedName>
</protein>
<evidence type="ECO:0000256" key="2">
    <source>
        <dbReference type="ARBA" id="ARBA00002681"/>
    </source>
</evidence>
<evidence type="ECO:0000313" key="10">
    <source>
        <dbReference type="Proteomes" id="UP000756387"/>
    </source>
</evidence>
<dbReference type="PANTHER" id="PTHR11054">
    <property type="entry name" value="6-PHOSPHOGLUCONOLACTONASE"/>
    <property type="match status" value="1"/>
</dbReference>
<dbReference type="RefSeq" id="WP_193637696.1">
    <property type="nucleotide sequence ID" value="NZ_JADCSA010000005.1"/>
</dbReference>
<comment type="catalytic activity">
    <reaction evidence="1 7">
        <text>6-phospho-D-glucono-1,5-lactone + H2O = 6-phospho-D-gluconate + H(+)</text>
        <dbReference type="Rhea" id="RHEA:12556"/>
        <dbReference type="ChEBI" id="CHEBI:15377"/>
        <dbReference type="ChEBI" id="CHEBI:15378"/>
        <dbReference type="ChEBI" id="CHEBI:57955"/>
        <dbReference type="ChEBI" id="CHEBI:58759"/>
        <dbReference type="EC" id="3.1.1.31"/>
    </reaction>
</comment>
<reference evidence="9 10" key="1">
    <citation type="submission" date="2020-10" db="EMBL/GenBank/DDBJ databases">
        <title>Nocardioides sp. isolated from sludge.</title>
        <authorList>
            <person name="Zhang X."/>
        </authorList>
    </citation>
    <scope>NUCLEOTIDE SEQUENCE [LARGE SCALE GENOMIC DNA]</scope>
    <source>
        <strain evidence="9 10">Y6</strain>
    </source>
</reference>
<gene>
    <name evidence="7 9" type="primary">pgl</name>
    <name evidence="9" type="ORF">IEQ44_06880</name>
</gene>
<evidence type="ECO:0000259" key="8">
    <source>
        <dbReference type="Pfam" id="PF01182"/>
    </source>
</evidence>
<dbReference type="Pfam" id="PF01182">
    <property type="entry name" value="Glucosamine_iso"/>
    <property type="match status" value="1"/>
</dbReference>
<dbReference type="Proteomes" id="UP000756387">
    <property type="component" value="Unassembled WGS sequence"/>
</dbReference>
<dbReference type="InterPro" id="IPR006148">
    <property type="entry name" value="Glc/Gal-6P_isomerase"/>
</dbReference>
<evidence type="ECO:0000256" key="1">
    <source>
        <dbReference type="ARBA" id="ARBA00000832"/>
    </source>
</evidence>
<organism evidence="9 10">
    <name type="scientific">Nocardioides malaquae</name>
    <dbReference type="NCBI Taxonomy" id="2773426"/>
    <lineage>
        <taxon>Bacteria</taxon>
        <taxon>Bacillati</taxon>
        <taxon>Actinomycetota</taxon>
        <taxon>Actinomycetes</taxon>
        <taxon>Propionibacteriales</taxon>
        <taxon>Nocardioidaceae</taxon>
        <taxon>Nocardioides</taxon>
    </lineage>
</organism>
<comment type="pathway">
    <text evidence="3 7">Carbohydrate degradation; pentose phosphate pathway; D-ribulose 5-phosphate from D-glucose 6-phosphate (oxidative stage): step 2/3.</text>
</comment>
<keyword evidence="7 9" id="KW-0378">Hydrolase</keyword>
<evidence type="ECO:0000256" key="6">
    <source>
        <dbReference type="ARBA" id="ARBA00020337"/>
    </source>
</evidence>
<evidence type="ECO:0000256" key="7">
    <source>
        <dbReference type="RuleBase" id="RU365095"/>
    </source>
</evidence>
<feature type="domain" description="Glucosamine/galactosamine-6-phosphate isomerase" evidence="8">
    <location>
        <begin position="9"/>
        <end position="227"/>
    </location>
</feature>
<dbReference type="SUPFAM" id="SSF100950">
    <property type="entry name" value="NagB/RpiA/CoA transferase-like"/>
    <property type="match status" value="1"/>
</dbReference>
<sequence>MKDLYVHPTTDALCTGAARWFLRRLAAAQAAGRTPHVALTGGSLADPFHREVRLGAPEAGVDLTRVHWWWGDERFVAGGSEERNDISAMAELLGPAGVPDSHVHRVPSSDATESVESAAALYTDALATHGVDGFEVVVLGLGPDGHVASLFPGRHQVSDTTLGAVAVHDSPKPPPLRVSLTLPVLNSARSVLFIAAGSGKSAAVAAAHQPGPALDCPARAVRGRVETGWFLDEGAASELGT</sequence>
<comment type="caution">
    <text evidence="9">The sequence shown here is derived from an EMBL/GenBank/DDBJ whole genome shotgun (WGS) entry which is preliminary data.</text>
</comment>
<dbReference type="InterPro" id="IPR039104">
    <property type="entry name" value="6PGL"/>
</dbReference>
<dbReference type="EC" id="3.1.1.31" evidence="5 7"/>
<evidence type="ECO:0000256" key="4">
    <source>
        <dbReference type="ARBA" id="ARBA00010662"/>
    </source>
</evidence>
<proteinExistence type="inferred from homology"/>
<name>A0ABR9RS21_9ACTN</name>
<dbReference type="InterPro" id="IPR005900">
    <property type="entry name" value="6-phosphogluconolactonase_DevB"/>
</dbReference>
<accession>A0ABR9RS21</accession>
<comment type="similarity">
    <text evidence="4 7">Belongs to the glucosamine/galactosamine-6-phosphate isomerase family. 6-phosphogluconolactonase subfamily.</text>
</comment>